<evidence type="ECO:0000313" key="6">
    <source>
        <dbReference type="Proteomes" id="UP001202827"/>
    </source>
</evidence>
<dbReference type="InterPro" id="IPR036259">
    <property type="entry name" value="MFS_trans_sf"/>
</dbReference>
<dbReference type="Gene3D" id="1.20.1250.20">
    <property type="entry name" value="MFS general substrate transporter like domains"/>
    <property type="match status" value="1"/>
</dbReference>
<feature type="transmembrane region" description="Helical" evidence="4">
    <location>
        <begin position="73"/>
        <end position="92"/>
    </location>
</feature>
<comment type="caution">
    <text evidence="5">The sequence shown here is derived from an EMBL/GenBank/DDBJ whole genome shotgun (WGS) entry which is preliminary data.</text>
</comment>
<feature type="transmembrane region" description="Helical" evidence="4">
    <location>
        <begin position="233"/>
        <end position="262"/>
    </location>
</feature>
<keyword evidence="6" id="KW-1185">Reference proteome</keyword>
<dbReference type="RefSeq" id="WP_248684880.1">
    <property type="nucleotide sequence ID" value="NZ_JALPRY010000033.1"/>
</dbReference>
<protein>
    <recommendedName>
        <fullName evidence="7">MFS transporter</fullName>
    </recommendedName>
</protein>
<evidence type="ECO:0000256" key="2">
    <source>
        <dbReference type="ARBA" id="ARBA00022989"/>
    </source>
</evidence>
<evidence type="ECO:0000256" key="3">
    <source>
        <dbReference type="ARBA" id="ARBA00023136"/>
    </source>
</evidence>
<feature type="transmembrane region" description="Helical" evidence="4">
    <location>
        <begin position="43"/>
        <end position="67"/>
    </location>
</feature>
<gene>
    <name evidence="5" type="ORF">M0654_21715</name>
</gene>
<evidence type="ECO:0008006" key="7">
    <source>
        <dbReference type="Google" id="ProtNLM"/>
    </source>
</evidence>
<accession>A0ABT0IXL1</accession>
<keyword evidence="3 4" id="KW-0472">Membrane</keyword>
<feature type="transmembrane region" description="Helical" evidence="4">
    <location>
        <begin position="193"/>
        <end position="212"/>
    </location>
</feature>
<organism evidence="5 6">
    <name type="scientific">Neorhizobium turbinariae</name>
    <dbReference type="NCBI Taxonomy" id="2937795"/>
    <lineage>
        <taxon>Bacteria</taxon>
        <taxon>Pseudomonadati</taxon>
        <taxon>Pseudomonadota</taxon>
        <taxon>Alphaproteobacteria</taxon>
        <taxon>Hyphomicrobiales</taxon>
        <taxon>Rhizobiaceae</taxon>
        <taxon>Rhizobium/Agrobacterium group</taxon>
        <taxon>Neorhizobium</taxon>
    </lineage>
</organism>
<feature type="transmembrane region" description="Helical" evidence="4">
    <location>
        <begin position="268"/>
        <end position="289"/>
    </location>
</feature>
<proteinExistence type="predicted"/>
<feature type="transmembrane region" description="Helical" evidence="4">
    <location>
        <begin position="296"/>
        <end position="313"/>
    </location>
</feature>
<sequence>MSWAAYNKWLSTNSTKRMNLLRVDKQYDMHCGGSHRSNSVRWALSYGLFGAPRAGAPIAFALAAMTITGNPSSGALVLAAMTAAQLLGAVPIARLGRHANTISFFRTLIAIRTAAMLVCAVACVLGAPVGVLIGAAAVAGLVQGAAFGHLRNAVNYLVNPSQMVKALGFGAIADDITFLVAPIFAAAVGTVSAPLAIVAIAAVGATPAFILPKMPHVPVLSAPERGGKLIERGVSLWLACACVIAAAITAIEIGAVSIALGFDLRPEYGAVFTGTLCMASLVGSAWISIRNRIPSTRQVVVMLCLMTAGTTLISTQHSIVTTFVGCAFVGLVAAPLKAHCSIQINSLVTSKMRAEVFSLLKTSTSVGAIVTSLAIGWTSILTTLKIEIALLAFVLSLLILSSLVVHYRTSAASKLGIQGYPTPARMGTTVESSHEN</sequence>
<feature type="transmembrane region" description="Helical" evidence="4">
    <location>
        <begin position="319"/>
        <end position="338"/>
    </location>
</feature>
<feature type="transmembrane region" description="Helical" evidence="4">
    <location>
        <begin position="359"/>
        <end position="380"/>
    </location>
</feature>
<dbReference type="InterPro" id="IPR011701">
    <property type="entry name" value="MFS"/>
</dbReference>
<evidence type="ECO:0000313" key="5">
    <source>
        <dbReference type="EMBL" id="MCK8782590.1"/>
    </source>
</evidence>
<keyword evidence="1 4" id="KW-0812">Transmembrane</keyword>
<dbReference type="Proteomes" id="UP001202827">
    <property type="component" value="Unassembled WGS sequence"/>
</dbReference>
<evidence type="ECO:0000256" key="1">
    <source>
        <dbReference type="ARBA" id="ARBA00022692"/>
    </source>
</evidence>
<dbReference type="SUPFAM" id="SSF103473">
    <property type="entry name" value="MFS general substrate transporter"/>
    <property type="match status" value="1"/>
</dbReference>
<reference evidence="5 6" key="1">
    <citation type="submission" date="2022-04" db="EMBL/GenBank/DDBJ databases">
        <title>Rhizobium coralii sp. nov., isolated from coral Turbinaria peltata.</title>
        <authorList>
            <person name="Sun H."/>
        </authorList>
    </citation>
    <scope>NUCLEOTIDE SEQUENCE [LARGE SCALE GENOMIC DNA]</scope>
    <source>
        <strain evidence="5 6">NTR19</strain>
    </source>
</reference>
<feature type="transmembrane region" description="Helical" evidence="4">
    <location>
        <begin position="386"/>
        <end position="405"/>
    </location>
</feature>
<name>A0ABT0IXL1_9HYPH</name>
<evidence type="ECO:0000256" key="4">
    <source>
        <dbReference type="SAM" id="Phobius"/>
    </source>
</evidence>
<dbReference type="EMBL" id="JALPRY010000033">
    <property type="protein sequence ID" value="MCK8782590.1"/>
    <property type="molecule type" value="Genomic_DNA"/>
</dbReference>
<keyword evidence="2 4" id="KW-1133">Transmembrane helix</keyword>
<dbReference type="Pfam" id="PF07690">
    <property type="entry name" value="MFS_1"/>
    <property type="match status" value="1"/>
</dbReference>